<dbReference type="Proteomes" id="UP000653730">
    <property type="component" value="Unassembled WGS sequence"/>
</dbReference>
<dbReference type="RefSeq" id="WP_187966950.1">
    <property type="nucleotide sequence ID" value="NZ_JACVDC010000074.1"/>
</dbReference>
<dbReference type="EMBL" id="JACVDC010000074">
    <property type="protein sequence ID" value="MBC9797821.1"/>
    <property type="molecule type" value="Genomic_DNA"/>
</dbReference>
<dbReference type="Gene3D" id="2.60.120.260">
    <property type="entry name" value="Galactose-binding domain-like"/>
    <property type="match status" value="1"/>
</dbReference>
<proteinExistence type="predicted"/>
<accession>A0A926JUX6</accession>
<reference evidence="1 2" key="1">
    <citation type="submission" date="2020-09" db="EMBL/GenBank/DDBJ databases">
        <title>Sinomicrobium weinanense sp. nov., a halophilic bacteria isolated from saline-alkali soil.</title>
        <authorList>
            <person name="Wu P."/>
            <person name="Ren H."/>
            <person name="Mei Y."/>
            <person name="Liang Y."/>
            <person name="Chen Z."/>
        </authorList>
    </citation>
    <scope>NUCLEOTIDE SEQUENCE [LARGE SCALE GENOMIC DNA]</scope>
    <source>
        <strain evidence="1 2">FJxs</strain>
    </source>
</reference>
<dbReference type="InterPro" id="IPR008979">
    <property type="entry name" value="Galactose-bd-like_sf"/>
</dbReference>
<evidence type="ECO:0008006" key="3">
    <source>
        <dbReference type="Google" id="ProtNLM"/>
    </source>
</evidence>
<evidence type="ECO:0000313" key="1">
    <source>
        <dbReference type="EMBL" id="MBC9797821.1"/>
    </source>
</evidence>
<evidence type="ECO:0000313" key="2">
    <source>
        <dbReference type="Proteomes" id="UP000653730"/>
    </source>
</evidence>
<protein>
    <recommendedName>
        <fullName evidence="3">F5/8 type C domain-containing protein</fullName>
    </recommendedName>
</protein>
<keyword evidence="2" id="KW-1185">Reference proteome</keyword>
<dbReference type="AlphaFoldDB" id="A0A926JUX6"/>
<name>A0A926JUX6_9FLAO</name>
<gene>
    <name evidence="1" type="ORF">IBL28_17755</name>
</gene>
<sequence>MKNAFDDNPLSFVYTGYQDNGQWVGVDLEEEKQIKSIVFCPKTDKNDI</sequence>
<dbReference type="SUPFAM" id="SSF49785">
    <property type="entry name" value="Galactose-binding domain-like"/>
    <property type="match status" value="1"/>
</dbReference>
<organism evidence="1 2">
    <name type="scientific">Sinomicrobium weinanense</name>
    <dbReference type="NCBI Taxonomy" id="2842200"/>
    <lineage>
        <taxon>Bacteria</taxon>
        <taxon>Pseudomonadati</taxon>
        <taxon>Bacteroidota</taxon>
        <taxon>Flavobacteriia</taxon>
        <taxon>Flavobacteriales</taxon>
        <taxon>Flavobacteriaceae</taxon>
        <taxon>Sinomicrobium</taxon>
    </lineage>
</organism>
<comment type="caution">
    <text evidence="1">The sequence shown here is derived from an EMBL/GenBank/DDBJ whole genome shotgun (WGS) entry which is preliminary data.</text>
</comment>